<evidence type="ECO:0000313" key="2">
    <source>
        <dbReference type="EMBL" id="NEW31654.1"/>
    </source>
</evidence>
<accession>A0A6P1CK13</accession>
<proteinExistence type="predicted"/>
<dbReference type="RefSeq" id="WP_163841757.1">
    <property type="nucleotide sequence ID" value="NZ_JAAGVB010000004.1"/>
</dbReference>
<sequence length="67" mass="7102">MPGKEIDRVRARSAWASVKESPVITAIAVAPFALALGVVWWLFGGFAAFVLFVLLGAGVVFGGKLLR</sequence>
<keyword evidence="1" id="KW-1133">Transmembrane helix</keyword>
<evidence type="ECO:0000256" key="1">
    <source>
        <dbReference type="SAM" id="Phobius"/>
    </source>
</evidence>
<feature type="transmembrane region" description="Helical" evidence="1">
    <location>
        <begin position="21"/>
        <end position="43"/>
    </location>
</feature>
<protein>
    <submittedName>
        <fullName evidence="2">Uncharacterized protein</fullName>
    </submittedName>
</protein>
<reference evidence="2 3" key="1">
    <citation type="submission" date="2020-01" db="EMBL/GenBank/DDBJ databases">
        <title>Genetics and antimicrobial susceptibilities of Nocardia species isolated from the soil; a comparison with species isolated from humans.</title>
        <authorList>
            <person name="Carrasco G."/>
            <person name="Monzon S."/>
            <person name="Sansegundo M."/>
            <person name="Garcia E."/>
            <person name="Garrido N."/>
            <person name="Medina M.J."/>
            <person name="Villalon P."/>
            <person name="Ramirez-Arocha A.C."/>
            <person name="Jimenez P."/>
            <person name="Cuesta I."/>
            <person name="Valdezate S."/>
        </authorList>
    </citation>
    <scope>NUCLEOTIDE SEQUENCE [LARGE SCALE GENOMIC DNA]</scope>
    <source>
        <strain evidence="2 3">CNM20110626</strain>
    </source>
</reference>
<organism evidence="2 3">
    <name type="scientific">Nocardia cyriacigeorgica</name>
    <dbReference type="NCBI Taxonomy" id="135487"/>
    <lineage>
        <taxon>Bacteria</taxon>
        <taxon>Bacillati</taxon>
        <taxon>Actinomycetota</taxon>
        <taxon>Actinomycetes</taxon>
        <taxon>Mycobacteriales</taxon>
        <taxon>Nocardiaceae</taxon>
        <taxon>Nocardia</taxon>
    </lineage>
</organism>
<keyword evidence="1" id="KW-0472">Membrane</keyword>
<name>A0A6P1CK13_9NOCA</name>
<evidence type="ECO:0000313" key="3">
    <source>
        <dbReference type="Proteomes" id="UP000471166"/>
    </source>
</evidence>
<dbReference type="AlphaFoldDB" id="A0A6P1CK13"/>
<keyword evidence="1" id="KW-0812">Transmembrane</keyword>
<comment type="caution">
    <text evidence="2">The sequence shown here is derived from an EMBL/GenBank/DDBJ whole genome shotgun (WGS) entry which is preliminary data.</text>
</comment>
<feature type="transmembrane region" description="Helical" evidence="1">
    <location>
        <begin position="49"/>
        <end position="66"/>
    </location>
</feature>
<gene>
    <name evidence="2" type="ORF">GV791_03620</name>
</gene>
<dbReference type="Proteomes" id="UP000471166">
    <property type="component" value="Unassembled WGS sequence"/>
</dbReference>
<dbReference type="EMBL" id="JAAGVB010000004">
    <property type="protein sequence ID" value="NEW31654.1"/>
    <property type="molecule type" value="Genomic_DNA"/>
</dbReference>